<proteinExistence type="inferred from homology"/>
<dbReference type="Gene3D" id="2.130.10.10">
    <property type="entry name" value="YVTN repeat-like/Quinoprotein amine dehydrogenase"/>
    <property type="match status" value="1"/>
</dbReference>
<evidence type="ECO:0000313" key="8">
    <source>
        <dbReference type="WBParaSite" id="HCON_00096440-00001"/>
    </source>
</evidence>
<keyword evidence="5" id="KW-0539">Nucleus</keyword>
<accession>A0A7I5EA17</accession>
<evidence type="ECO:0000256" key="4">
    <source>
        <dbReference type="ARBA" id="ARBA00022786"/>
    </source>
</evidence>
<evidence type="ECO:0000256" key="6">
    <source>
        <dbReference type="SAM" id="MobiDB-lite"/>
    </source>
</evidence>
<dbReference type="SMART" id="SM00667">
    <property type="entry name" value="LisH"/>
    <property type="match status" value="1"/>
</dbReference>
<reference evidence="8" key="1">
    <citation type="submission" date="2020-12" db="UniProtKB">
        <authorList>
            <consortium name="WormBaseParasite"/>
        </authorList>
    </citation>
    <scope>IDENTIFICATION</scope>
    <source>
        <strain evidence="8">MHco3</strain>
    </source>
</reference>
<feature type="region of interest" description="Disordered" evidence="6">
    <location>
        <begin position="1433"/>
        <end position="1583"/>
    </location>
</feature>
<feature type="compositionally biased region" description="Basic and acidic residues" evidence="6">
    <location>
        <begin position="1554"/>
        <end position="1564"/>
    </location>
</feature>
<dbReference type="OrthoDB" id="27563at2759"/>
<feature type="compositionally biased region" description="Low complexity" evidence="6">
    <location>
        <begin position="1495"/>
        <end position="1510"/>
    </location>
</feature>
<feature type="compositionally biased region" description="Polar residues" evidence="6">
    <location>
        <begin position="232"/>
        <end position="243"/>
    </location>
</feature>
<comment type="similarity">
    <text evidence="3">Belongs to the VPRBP/DCAF1 family.</text>
</comment>
<sequence>MNDARFDPDDYQYGPRTTVVLEPNTKELIISPGLENLSAILKSWDGAHRADGFDPLPTLTSIAEIIEHSIDDFLKLDPDPLDDRHPARSHPHAEFGNLLKMLFRNDDFMNKLVITYLLGRDHLDLSIAAARLLLDCLPGLDANVVFSEPSDFIPQLYVWAKDSSSEILRAYAIGLLAGALEVQGNAHKYRLNNIDLMPVALRRLTELKARMLEEMCQTEQEQQDLTTALERSGNSPGPFSNVNGFDMEDTSSDGQAGGSSNENTQLSDHHKNVNDLVSCELNKLRVPSLRVQAAAVPKGSPKHDSPPPAKRRKKMSKNERKDSENCVKVPSFASLHNLENSNSTWNMVQPYVIGTHKVYPLSLTMHQRFILQYLNPTGEYQDLLNLAIEGHAMDLILEYIDLKKIHDIRLTFDALRYLTSLLVHRKFAMEFIARGGVVALLRVPRASMASVAAITALYYMSYNDDVMEKMCQLSEKVLDDVVEYALWCLEHSYESGMGSSAMFFTHGFYYKPILERFDQRDGLRKLYNYISTLTLLQEANKDKIDLTEEQHLTSSQAIRNASAAFRTYFSAHLFVKLEQIRRTVGNRILQAGCSYPAGLPYNHRSYKTMMMDEDSFNEGVYLLMTALRASNSGWKPVDDARKLGLIKTLFAVVVLTHEMGHAGRYETANNALTTLWLCSCVPKVHLELCESMRLPNGHDADGFQILMEIIGGVILAEPDLRLAALKVLINCISVPEELPKPLRSEGGERKDKDGRRSRCTFVALYNKETQEKIWSTVRKYNGINILLTVIRLTFPIADADQTRALACRALREFAKWDPVGQILSKLPLITANELQGLMRQPVMFEKRAEHVKFCEEARKLIETVTKRPMIDLSLNPKDLTQERLWKSHVIANTRVSYNEKELLQLIHDHLVRKGLHSTAEQLVAEAELPQVPASKAATTPARLLPLPRTRSLALPSSQPRSLVLPGASGLTTSGITTEATTPISSFQKRIGNVALPSSHRERGFLEPSPGRIRKPRSVAFPQRLQLRTSTTSNTKMTAIGKEEVRPYKGLDDIVTEYFRVQHSKCSHPVTTCPPFSLFYPHRCPEPRNVGSVPMNIVTRFATRDILPYNTWTNVQSKNESYVFSRFRPSRTITEHEEMYTSCAFSIDDEHLIVGTFTGEVHWLNIETGAEESHTVCHSSGITSIVPSNDGNFLLTSSAYITPLSALWKLGDQQEYALGIPDEYFVQFSNLSSEKIIGTSDVVGTMYDTETGRVLWKFRRDSCPTGYSHNRASFSPCDTMVLNDGVLYDVRGPVVHTFDQLNTTGCSVFHPQGNEIIINTEVWDTRTYRLLHLIPALEQCKLVFNSTGKVVYAAMYSDCADVFRNTYCASFRTFDTFDYSVIATVDTKRPLLDISCDHSDHYVAVVERMSEGEVEYMLSNEKTIVRAYEVGKRRDAEDDDIDEVEDEEGSDSGHDSDSLGDEMDDGEEDEDDSDDDDDDDDDDDETGVFEAIGRLEAGSESSSNSESDGSGWETASNPNDPAEDAVEQSNGEQNDEEMNSRQSDESGAANGNDYLLHEDLREDHPTSSSTAVNPHIRRQRREQR</sequence>
<keyword evidence="7" id="KW-1185">Reference proteome</keyword>
<dbReference type="SUPFAM" id="SSF48371">
    <property type="entry name" value="ARM repeat"/>
    <property type="match status" value="1"/>
</dbReference>
<dbReference type="InterPro" id="IPR033270">
    <property type="entry name" value="VPRBP/DCAF1"/>
</dbReference>
<dbReference type="WBParaSite" id="HCON_00096440-00001">
    <property type="protein sequence ID" value="HCON_00096440-00001"/>
    <property type="gene ID" value="HCON_00096440"/>
</dbReference>
<comment type="pathway">
    <text evidence="2">Protein modification; protein ubiquitination.</text>
</comment>
<feature type="region of interest" description="Disordered" evidence="6">
    <location>
        <begin position="291"/>
        <end position="325"/>
    </location>
</feature>
<feature type="region of interest" description="Disordered" evidence="6">
    <location>
        <begin position="218"/>
        <end position="269"/>
    </location>
</feature>
<feature type="compositionally biased region" description="Basic and acidic residues" evidence="6">
    <location>
        <begin position="316"/>
        <end position="325"/>
    </location>
</feature>
<dbReference type="PROSITE" id="PS50896">
    <property type="entry name" value="LISH"/>
    <property type="match status" value="1"/>
</dbReference>
<evidence type="ECO:0000256" key="5">
    <source>
        <dbReference type="ARBA" id="ARBA00023242"/>
    </source>
</evidence>
<dbReference type="InterPro" id="IPR006594">
    <property type="entry name" value="LisH"/>
</dbReference>
<feature type="compositionally biased region" description="Polar residues" evidence="6">
    <location>
        <begin position="252"/>
        <end position="266"/>
    </location>
</feature>
<dbReference type="InterPro" id="IPR015943">
    <property type="entry name" value="WD40/YVTN_repeat-like_dom_sf"/>
</dbReference>
<dbReference type="PANTHER" id="PTHR13129:SF4">
    <property type="entry name" value="DDB1- AND CUL4-ASSOCIATED FACTOR 1"/>
    <property type="match status" value="1"/>
</dbReference>
<evidence type="ECO:0000256" key="2">
    <source>
        <dbReference type="ARBA" id="ARBA00004906"/>
    </source>
</evidence>
<comment type="subcellular location">
    <subcellularLocation>
        <location evidence="1">Nucleus</location>
    </subcellularLocation>
</comment>
<evidence type="ECO:0000313" key="7">
    <source>
        <dbReference type="Proteomes" id="UP000025227"/>
    </source>
</evidence>
<evidence type="ECO:0000256" key="3">
    <source>
        <dbReference type="ARBA" id="ARBA00008845"/>
    </source>
</evidence>
<protein>
    <submittedName>
        <fullName evidence="8">LisH domain-containing protein</fullName>
    </submittedName>
</protein>
<dbReference type="InterPro" id="IPR016024">
    <property type="entry name" value="ARM-type_fold"/>
</dbReference>
<dbReference type="PANTHER" id="PTHR13129">
    <property type="entry name" value="VPRBP PROTEIN-RELATED"/>
    <property type="match status" value="1"/>
</dbReference>
<dbReference type="GO" id="GO:0080008">
    <property type="term" value="C:Cul4-RING E3 ubiquitin ligase complex"/>
    <property type="evidence" value="ECO:0007669"/>
    <property type="project" value="TreeGrafter"/>
</dbReference>
<keyword evidence="4" id="KW-0833">Ubl conjugation pathway</keyword>
<dbReference type="GO" id="GO:0005634">
    <property type="term" value="C:nucleus"/>
    <property type="evidence" value="ECO:0007669"/>
    <property type="project" value="UniProtKB-SubCell"/>
</dbReference>
<dbReference type="UniPathway" id="UPA00143"/>
<evidence type="ECO:0000256" key="1">
    <source>
        <dbReference type="ARBA" id="ARBA00004123"/>
    </source>
</evidence>
<organism evidence="7 8">
    <name type="scientific">Haemonchus contortus</name>
    <name type="common">Barber pole worm</name>
    <dbReference type="NCBI Taxonomy" id="6289"/>
    <lineage>
        <taxon>Eukaryota</taxon>
        <taxon>Metazoa</taxon>
        <taxon>Ecdysozoa</taxon>
        <taxon>Nematoda</taxon>
        <taxon>Chromadorea</taxon>
        <taxon>Rhabditida</taxon>
        <taxon>Rhabditina</taxon>
        <taxon>Rhabditomorpha</taxon>
        <taxon>Strongyloidea</taxon>
        <taxon>Trichostrongylidae</taxon>
        <taxon>Haemonchus</taxon>
    </lineage>
</organism>
<name>A0A7I5EA17_HAECO</name>
<feature type="compositionally biased region" description="Acidic residues" evidence="6">
    <location>
        <begin position="1457"/>
        <end position="1486"/>
    </location>
</feature>
<dbReference type="GO" id="GO:0016567">
    <property type="term" value="P:protein ubiquitination"/>
    <property type="evidence" value="ECO:0007669"/>
    <property type="project" value="UniProtKB-UniPathway"/>
</dbReference>
<dbReference type="Proteomes" id="UP000025227">
    <property type="component" value="Unplaced"/>
</dbReference>
<feature type="compositionally biased region" description="Basic residues" evidence="6">
    <location>
        <begin position="1574"/>
        <end position="1583"/>
    </location>
</feature>
<dbReference type="OMA" id="ECSQDQA"/>
<feature type="compositionally biased region" description="Acidic residues" evidence="6">
    <location>
        <begin position="1436"/>
        <end position="1449"/>
    </location>
</feature>
<dbReference type="SUPFAM" id="SSF50960">
    <property type="entry name" value="TolB, C-terminal domain"/>
    <property type="match status" value="1"/>
</dbReference>